<evidence type="ECO:0000313" key="11">
    <source>
        <dbReference type="Proteomes" id="UP001212841"/>
    </source>
</evidence>
<proteinExistence type="predicted"/>
<evidence type="ECO:0000313" key="10">
    <source>
        <dbReference type="EMBL" id="KAJ3054048.1"/>
    </source>
</evidence>
<feature type="compositionally biased region" description="Polar residues" evidence="6">
    <location>
        <begin position="118"/>
        <end position="131"/>
    </location>
</feature>
<evidence type="ECO:0000256" key="4">
    <source>
        <dbReference type="ARBA" id="ARBA00023121"/>
    </source>
</evidence>
<keyword evidence="2" id="KW-0813">Transport</keyword>
<feature type="region of interest" description="Disordered" evidence="6">
    <location>
        <begin position="972"/>
        <end position="1083"/>
    </location>
</feature>
<dbReference type="Proteomes" id="UP001212841">
    <property type="component" value="Unassembled WGS sequence"/>
</dbReference>
<feature type="region of interest" description="Disordered" evidence="6">
    <location>
        <begin position="1"/>
        <end position="197"/>
    </location>
</feature>
<feature type="compositionally biased region" description="Low complexity" evidence="6">
    <location>
        <begin position="85"/>
        <end position="100"/>
    </location>
</feature>
<dbReference type="Gene3D" id="2.60.40.150">
    <property type="entry name" value="C2 domain"/>
    <property type="match status" value="2"/>
</dbReference>
<dbReference type="PROSITE" id="PS50004">
    <property type="entry name" value="C2"/>
    <property type="match status" value="2"/>
</dbReference>
<keyword evidence="11" id="KW-1185">Reference proteome</keyword>
<feature type="domain" description="SMP-LTD" evidence="9">
    <location>
        <begin position="344"/>
        <end position="543"/>
    </location>
</feature>
<feature type="transmembrane region" description="Helical" evidence="7">
    <location>
        <begin position="272"/>
        <end position="293"/>
    </location>
</feature>
<dbReference type="AlphaFoldDB" id="A0AAD5SIM4"/>
<feature type="compositionally biased region" description="Acidic residues" evidence="6">
    <location>
        <begin position="1033"/>
        <end position="1043"/>
    </location>
</feature>
<evidence type="ECO:0000256" key="5">
    <source>
        <dbReference type="ARBA" id="ARBA00023136"/>
    </source>
</evidence>
<feature type="compositionally biased region" description="Basic and acidic residues" evidence="6">
    <location>
        <begin position="29"/>
        <end position="38"/>
    </location>
</feature>
<reference evidence="10" key="1">
    <citation type="submission" date="2020-05" db="EMBL/GenBank/DDBJ databases">
        <title>Phylogenomic resolution of chytrid fungi.</title>
        <authorList>
            <person name="Stajich J.E."/>
            <person name="Amses K."/>
            <person name="Simmons R."/>
            <person name="Seto K."/>
            <person name="Myers J."/>
            <person name="Bonds A."/>
            <person name="Quandt C.A."/>
            <person name="Barry K."/>
            <person name="Liu P."/>
            <person name="Grigoriev I."/>
            <person name="Longcore J.E."/>
            <person name="James T.Y."/>
        </authorList>
    </citation>
    <scope>NUCLEOTIDE SEQUENCE</scope>
    <source>
        <strain evidence="10">JEL0318</strain>
    </source>
</reference>
<evidence type="ECO:0000256" key="7">
    <source>
        <dbReference type="SAM" id="Phobius"/>
    </source>
</evidence>
<feature type="compositionally biased region" description="Basic and acidic residues" evidence="6">
    <location>
        <begin position="1176"/>
        <end position="1200"/>
    </location>
</feature>
<evidence type="ECO:0000259" key="8">
    <source>
        <dbReference type="PROSITE" id="PS50004"/>
    </source>
</evidence>
<feature type="transmembrane region" description="Helical" evidence="7">
    <location>
        <begin position="299"/>
        <end position="316"/>
    </location>
</feature>
<dbReference type="SUPFAM" id="SSF49562">
    <property type="entry name" value="C2 domain (Calcium/lipid-binding domain, CaLB)"/>
    <property type="match status" value="2"/>
</dbReference>
<keyword evidence="7" id="KW-0812">Transmembrane</keyword>
<dbReference type="SMART" id="SM00239">
    <property type="entry name" value="C2"/>
    <property type="match status" value="2"/>
</dbReference>
<dbReference type="GO" id="GO:0016020">
    <property type="term" value="C:membrane"/>
    <property type="evidence" value="ECO:0007669"/>
    <property type="project" value="UniProtKB-SubCell"/>
</dbReference>
<feature type="compositionally biased region" description="Basic residues" evidence="6">
    <location>
        <begin position="1222"/>
        <end position="1232"/>
    </location>
</feature>
<dbReference type="PROSITE" id="PS51847">
    <property type="entry name" value="SMP"/>
    <property type="match status" value="1"/>
</dbReference>
<sequence>MADSASKGATSLTTGPDVEKEPGNLARLVHNETHREPDSDPDNQVSHEGFVAGQQDPKNKAAEAEGHAEPTQTASHKDSEAWDPSDQGNGPDNQQQQGSSTQEYASSDHGVARAGDTAGSSSPEPGQSSVQADKEAKFAVPPSTQPDHPKEVFETNEQDNATAKTEDATARPTAPGLTTSGSAAGAAAESEKVKEEMKQQPGVQLTLPGANIPFNLSRSAAIKERYARLEIPITGIPGTRENQKPVKPRGQFLVANRSKKDIEQMMPRLAEFLNTFNPYINIGVLTALAFVGWGVGTIGFSWIWVAIAAAAGGWYFHRVRDRFMKKPKEVNVKIEEAVLSLGKGVETAEWLNFFVAQIWPVIDPILFQAGLDQVEEIAKKQAPAPIERVWIDTVEFGSRAPRVTSVQVHPSSSGDDAILMDMSVAMYPSPQELASKKRLNTYVLTKIRFGHPKLGKIDFPILVEQIGFEAQIRMHLQLMSQAPFAKALSFTLLNTPKFNFAVRPGKKLDLMNLPLLSQGVNGIIETAMNQIIVSPKVMSLELDKILGGQRDSKAIGVIKIVFREAKGLRRADWMGSSDPYATLGLGSSHRFLARTRVIPRDLHPVWNETHYCLITNDDVRNGFPLSVRVFDFDAVGYDDTLGQFSMRLEEVAKSEGVLFDGWKGLLGRKDADKKGKGKKKDEEGEEAIGKTGKINFQIGYFPKLDIKTRKEDAQKFTGGILQLHIHQCTDLLLKSKDKYGLFVSPYVHAFVNGKREFGTRVKQNNPSPIFNTSTEVFLRDWTTARVRFVVKDYRFHEHDPVIGVVVLQLGEIFKNSGDMSYTAWHHLESGIGFGKLRIGITFTPVRIEEPDHLKGYDVGELEVQNFKINGLERLFKDNTTPPTTHLVIRSPVTNPSKITLSHSTEATFSPNWGDEGHTIRVPHRYQTALRFEVRQRGLVGGHTLAVGKMFLQDIADNEEKKVVLQLRKFRRRGKDEDNETSVEGSLGSTEVTKPGDINPTVTDPEKRGEEEGKGDGSKETLVEHPDHQGESQADADDNTDDETGWASDTDSVVSEGDTDSVASDEDWSGDQTTQLDRNERPTLEFDACFRPGLTWVSAPREGDELEMLLLGTTSDTTPDAQKRITKQTGAGKTKRTEKLKESSKFLSIFGGSSGTVKSTAAQNKVPEHEDDDDVSDEKKEQEEYQKRLVDARDKAKEKHSLGGNSVTRTVVWGKDQIGSGMKKSKIWRRFQKRSLPQYADEG</sequence>
<feature type="compositionally biased region" description="Low complexity" evidence="6">
    <location>
        <begin position="173"/>
        <end position="188"/>
    </location>
</feature>
<dbReference type="GO" id="GO:0008289">
    <property type="term" value="F:lipid binding"/>
    <property type="evidence" value="ECO:0007669"/>
    <property type="project" value="UniProtKB-KW"/>
</dbReference>
<dbReference type="InterPro" id="IPR035892">
    <property type="entry name" value="C2_domain_sf"/>
</dbReference>
<comment type="caution">
    <text evidence="10">The sequence shown here is derived from an EMBL/GenBank/DDBJ whole genome shotgun (WGS) entry which is preliminary data.</text>
</comment>
<keyword evidence="3" id="KW-0445">Lipid transport</keyword>
<dbReference type="PANTHER" id="PTHR47348">
    <property type="entry name" value="MEIOTICALLY UP-REGULATED GENE 190 PROTEIN"/>
    <property type="match status" value="1"/>
</dbReference>
<feature type="domain" description="C2" evidence="8">
    <location>
        <begin position="702"/>
        <end position="825"/>
    </location>
</feature>
<name>A0AAD5SIM4_9FUNG</name>
<comment type="subcellular location">
    <subcellularLocation>
        <location evidence="1">Membrane</location>
    </subcellularLocation>
</comment>
<feature type="compositionally biased region" description="Basic and acidic residues" evidence="6">
    <location>
        <begin position="1134"/>
        <end position="1143"/>
    </location>
</feature>
<dbReference type="PANTHER" id="PTHR47348:SF3">
    <property type="entry name" value="MEIOTICALLY UP-REGULATED GENE 190 PROTEIN"/>
    <property type="match status" value="1"/>
</dbReference>
<dbReference type="GO" id="GO:0006869">
    <property type="term" value="P:lipid transport"/>
    <property type="evidence" value="ECO:0007669"/>
    <property type="project" value="UniProtKB-KW"/>
</dbReference>
<keyword evidence="7" id="KW-1133">Transmembrane helix</keyword>
<feature type="compositionally biased region" description="Basic and acidic residues" evidence="6">
    <location>
        <begin position="57"/>
        <end position="68"/>
    </location>
</feature>
<accession>A0AAD5SIM4</accession>
<dbReference type="EMBL" id="JADGJD010000162">
    <property type="protein sequence ID" value="KAJ3054048.1"/>
    <property type="molecule type" value="Genomic_DNA"/>
</dbReference>
<gene>
    <name evidence="10" type="ORF">HK097_002783</name>
</gene>
<feature type="domain" description="C2" evidence="8">
    <location>
        <begin position="538"/>
        <end position="663"/>
    </location>
</feature>
<protein>
    <submittedName>
        <fullName evidence="10">Uncharacterized protein</fullName>
    </submittedName>
</protein>
<feature type="compositionally biased region" description="Basic and acidic residues" evidence="6">
    <location>
        <begin position="1003"/>
        <end position="1029"/>
    </location>
</feature>
<dbReference type="InterPro" id="IPR057349">
    <property type="entry name" value="C2_Mug190_3rd"/>
</dbReference>
<evidence type="ECO:0000256" key="1">
    <source>
        <dbReference type="ARBA" id="ARBA00004370"/>
    </source>
</evidence>
<dbReference type="InterPro" id="IPR000008">
    <property type="entry name" value="C2_dom"/>
</dbReference>
<feature type="region of interest" description="Disordered" evidence="6">
    <location>
        <begin position="1221"/>
        <end position="1242"/>
    </location>
</feature>
<evidence type="ECO:0000256" key="2">
    <source>
        <dbReference type="ARBA" id="ARBA00022448"/>
    </source>
</evidence>
<evidence type="ECO:0000259" key="9">
    <source>
        <dbReference type="PROSITE" id="PS51847"/>
    </source>
</evidence>
<evidence type="ECO:0000256" key="6">
    <source>
        <dbReference type="SAM" id="MobiDB-lite"/>
    </source>
</evidence>
<keyword evidence="5 7" id="KW-0472">Membrane</keyword>
<evidence type="ECO:0000256" key="3">
    <source>
        <dbReference type="ARBA" id="ARBA00023055"/>
    </source>
</evidence>
<dbReference type="Pfam" id="PF25669">
    <property type="entry name" value="SMP_MUG190-like"/>
    <property type="match status" value="1"/>
</dbReference>
<dbReference type="Pfam" id="PF25331">
    <property type="entry name" value="C2_Mug190_3rd"/>
    <property type="match status" value="1"/>
</dbReference>
<feature type="region of interest" description="Disordered" evidence="6">
    <location>
        <begin position="1111"/>
        <end position="1203"/>
    </location>
</feature>
<keyword evidence="4" id="KW-0446">Lipid-binding</keyword>
<feature type="compositionally biased region" description="Polar residues" evidence="6">
    <location>
        <begin position="981"/>
        <end position="991"/>
    </location>
</feature>
<organism evidence="10 11">
    <name type="scientific">Rhizophlyctis rosea</name>
    <dbReference type="NCBI Taxonomy" id="64517"/>
    <lineage>
        <taxon>Eukaryota</taxon>
        <taxon>Fungi</taxon>
        <taxon>Fungi incertae sedis</taxon>
        <taxon>Chytridiomycota</taxon>
        <taxon>Chytridiomycota incertae sedis</taxon>
        <taxon>Chytridiomycetes</taxon>
        <taxon>Rhizophlyctidales</taxon>
        <taxon>Rhizophlyctidaceae</taxon>
        <taxon>Rhizophlyctis</taxon>
    </lineage>
</organism>
<dbReference type="InterPro" id="IPR031468">
    <property type="entry name" value="SMP_LBD"/>
</dbReference>
<dbReference type="Pfam" id="PF00168">
    <property type="entry name" value="C2"/>
    <property type="match status" value="2"/>
</dbReference>
<feature type="compositionally biased region" description="Acidic residues" evidence="6">
    <location>
        <begin position="1056"/>
        <end position="1068"/>
    </location>
</feature>